<protein>
    <submittedName>
        <fullName evidence="1">Uncharacterized protein</fullName>
    </submittedName>
</protein>
<gene>
    <name evidence="1" type="ORF">LCGC14_2331930</name>
</gene>
<sequence>MGFLLQMLARMAPSLLAGGAGFALSEMVGDVIPGLGPSGQTTRRRRRRMLTARDKEDLAFIDATMGKATASKALQLRIAAIR</sequence>
<reference evidence="1" key="1">
    <citation type="journal article" date="2015" name="Nature">
        <title>Complex archaea that bridge the gap between prokaryotes and eukaryotes.</title>
        <authorList>
            <person name="Spang A."/>
            <person name="Saw J.H."/>
            <person name="Jorgensen S.L."/>
            <person name="Zaremba-Niedzwiedzka K."/>
            <person name="Martijn J."/>
            <person name="Lind A.E."/>
            <person name="van Eijk R."/>
            <person name="Schleper C."/>
            <person name="Guy L."/>
            <person name="Ettema T.J."/>
        </authorList>
    </citation>
    <scope>NUCLEOTIDE SEQUENCE</scope>
</reference>
<comment type="caution">
    <text evidence="1">The sequence shown here is derived from an EMBL/GenBank/DDBJ whole genome shotgun (WGS) entry which is preliminary data.</text>
</comment>
<dbReference type="EMBL" id="LAZR01033540">
    <property type="protein sequence ID" value="KKL47798.1"/>
    <property type="molecule type" value="Genomic_DNA"/>
</dbReference>
<organism evidence="1">
    <name type="scientific">marine sediment metagenome</name>
    <dbReference type="NCBI Taxonomy" id="412755"/>
    <lineage>
        <taxon>unclassified sequences</taxon>
        <taxon>metagenomes</taxon>
        <taxon>ecological metagenomes</taxon>
    </lineage>
</organism>
<evidence type="ECO:0000313" key="1">
    <source>
        <dbReference type="EMBL" id="KKL47798.1"/>
    </source>
</evidence>
<name>A0A0F9CEL3_9ZZZZ</name>
<dbReference type="AlphaFoldDB" id="A0A0F9CEL3"/>
<accession>A0A0F9CEL3</accession>
<proteinExistence type="predicted"/>